<evidence type="ECO:0000313" key="1">
    <source>
        <dbReference type="EMBL" id="KAK2662998.1"/>
    </source>
</evidence>
<proteinExistence type="predicted"/>
<name>A0AAE0CU43_9ROSI</name>
<dbReference type="AlphaFoldDB" id="A0AAE0CU43"/>
<keyword evidence="2" id="KW-1185">Reference proteome</keyword>
<comment type="caution">
    <text evidence="1">The sequence shown here is derived from an EMBL/GenBank/DDBJ whole genome shotgun (WGS) entry which is preliminary data.</text>
</comment>
<gene>
    <name evidence="1" type="ORF">Ddye_001572</name>
</gene>
<sequence length="151" mass="16497">MLASRTFGFRGTTASPVAVKLACSRGIPCQGVEIADIDISDTQERKLVQLCPNAVMLRISNVSFKNIRISGYCIIMDSGLRLDELDVFRYASKPRLVRSTTSRCRAAVRYIVLSGSVTIVHRRVAVVVRCLLYSVPLSSGDDVVFAAAAEK</sequence>
<dbReference type="EMBL" id="JANJYI010000001">
    <property type="protein sequence ID" value="KAK2662998.1"/>
    <property type="molecule type" value="Genomic_DNA"/>
</dbReference>
<evidence type="ECO:0000313" key="2">
    <source>
        <dbReference type="Proteomes" id="UP001280121"/>
    </source>
</evidence>
<dbReference type="SUPFAM" id="SSF51126">
    <property type="entry name" value="Pectin lyase-like"/>
    <property type="match status" value="1"/>
</dbReference>
<reference evidence="1" key="1">
    <citation type="journal article" date="2023" name="Plant J.">
        <title>Genome sequences and population genomics provide insights into the demographic history, inbreeding, and mutation load of two 'living fossil' tree species of Dipteronia.</title>
        <authorList>
            <person name="Feng Y."/>
            <person name="Comes H.P."/>
            <person name="Chen J."/>
            <person name="Zhu S."/>
            <person name="Lu R."/>
            <person name="Zhang X."/>
            <person name="Li P."/>
            <person name="Qiu J."/>
            <person name="Olsen K.M."/>
            <person name="Qiu Y."/>
        </authorList>
    </citation>
    <scope>NUCLEOTIDE SEQUENCE</scope>
    <source>
        <strain evidence="1">KIB01</strain>
    </source>
</reference>
<organism evidence="1 2">
    <name type="scientific">Dipteronia dyeriana</name>
    <dbReference type="NCBI Taxonomy" id="168575"/>
    <lineage>
        <taxon>Eukaryota</taxon>
        <taxon>Viridiplantae</taxon>
        <taxon>Streptophyta</taxon>
        <taxon>Embryophyta</taxon>
        <taxon>Tracheophyta</taxon>
        <taxon>Spermatophyta</taxon>
        <taxon>Magnoliopsida</taxon>
        <taxon>eudicotyledons</taxon>
        <taxon>Gunneridae</taxon>
        <taxon>Pentapetalae</taxon>
        <taxon>rosids</taxon>
        <taxon>malvids</taxon>
        <taxon>Sapindales</taxon>
        <taxon>Sapindaceae</taxon>
        <taxon>Hippocastanoideae</taxon>
        <taxon>Acereae</taxon>
        <taxon>Dipteronia</taxon>
    </lineage>
</organism>
<dbReference type="InterPro" id="IPR011050">
    <property type="entry name" value="Pectin_lyase_fold/virulence"/>
</dbReference>
<protein>
    <submittedName>
        <fullName evidence="1">Uncharacterized protein</fullName>
    </submittedName>
</protein>
<accession>A0AAE0CU43</accession>
<dbReference type="Proteomes" id="UP001280121">
    <property type="component" value="Unassembled WGS sequence"/>
</dbReference>